<evidence type="ECO:0000256" key="1">
    <source>
        <dbReference type="ARBA" id="ARBA00004496"/>
    </source>
</evidence>
<evidence type="ECO:0000256" key="8">
    <source>
        <dbReference type="ARBA" id="ARBA00023163"/>
    </source>
</evidence>
<protein>
    <recommendedName>
        <fullName evidence="2">Stage 0 sporulation protein A homolog</fullName>
    </recommendedName>
</protein>
<dbReference type="Gene3D" id="3.40.50.2300">
    <property type="match status" value="1"/>
</dbReference>
<dbReference type="InterPro" id="IPR051552">
    <property type="entry name" value="HptR"/>
</dbReference>
<dbReference type="PANTHER" id="PTHR42713:SF3">
    <property type="entry name" value="TRANSCRIPTIONAL REGULATORY PROTEIN HPTR"/>
    <property type="match status" value="1"/>
</dbReference>
<evidence type="ECO:0000256" key="10">
    <source>
        <dbReference type="PROSITE-ProRule" id="PRU00169"/>
    </source>
</evidence>
<organism evidence="13 14">
    <name type="scientific">Hungatella hathewayi</name>
    <dbReference type="NCBI Taxonomy" id="154046"/>
    <lineage>
        <taxon>Bacteria</taxon>
        <taxon>Bacillati</taxon>
        <taxon>Bacillota</taxon>
        <taxon>Clostridia</taxon>
        <taxon>Lachnospirales</taxon>
        <taxon>Lachnospiraceae</taxon>
        <taxon>Hungatella</taxon>
    </lineage>
</organism>
<evidence type="ECO:0000256" key="4">
    <source>
        <dbReference type="ARBA" id="ARBA00022553"/>
    </source>
</evidence>
<feature type="domain" description="HTH araC/xylS-type" evidence="11">
    <location>
        <begin position="160"/>
        <end position="258"/>
    </location>
</feature>
<dbReference type="GO" id="GO:0005737">
    <property type="term" value="C:cytoplasm"/>
    <property type="evidence" value="ECO:0007669"/>
    <property type="project" value="UniProtKB-SubCell"/>
</dbReference>
<reference evidence="13 14" key="1">
    <citation type="submission" date="2018-08" db="EMBL/GenBank/DDBJ databases">
        <title>A genome reference for cultivated species of the human gut microbiota.</title>
        <authorList>
            <person name="Zou Y."/>
            <person name="Xue W."/>
            <person name="Luo G."/>
        </authorList>
    </citation>
    <scope>NUCLEOTIDE SEQUENCE [LARGE SCALE GENOMIC DNA]</scope>
    <source>
        <strain evidence="13 14">TM09-12</strain>
    </source>
</reference>
<evidence type="ECO:0000259" key="12">
    <source>
        <dbReference type="PROSITE" id="PS50110"/>
    </source>
</evidence>
<sequence>MYKVLLVEDEKMIRKGLAYNFDWIGCDCTIVGEAGNGEEGVEMIRSLNPDIVVTDVGMPIKNGIQMLEETMEAYGYEAIILSVYDEFHYAKAAMHLGVAEYLIKPLEYEQLKKALEKAKAQCRMKQHFSDAETKTREALERDVFDFKIVLPEQSYSPRTRVMVTYIRDNYQKKISINDLIEPLQTSATYLNQLFKKETGFPFNDFLNRYRIQMAIQKLKEDDCKIYNVAVECGFKEYKYFINVFKKYTGILPSAFVAYYQKKGDS</sequence>
<dbReference type="PROSITE" id="PS00041">
    <property type="entry name" value="HTH_ARAC_FAMILY_1"/>
    <property type="match status" value="1"/>
</dbReference>
<dbReference type="SUPFAM" id="SSF52172">
    <property type="entry name" value="CheY-like"/>
    <property type="match status" value="1"/>
</dbReference>
<dbReference type="Proteomes" id="UP000263014">
    <property type="component" value="Unassembled WGS sequence"/>
</dbReference>
<dbReference type="InterPro" id="IPR009057">
    <property type="entry name" value="Homeodomain-like_sf"/>
</dbReference>
<dbReference type="Gene3D" id="1.10.10.60">
    <property type="entry name" value="Homeodomain-like"/>
    <property type="match status" value="2"/>
</dbReference>
<keyword evidence="3" id="KW-0963">Cytoplasm</keyword>
<evidence type="ECO:0000256" key="9">
    <source>
        <dbReference type="ARBA" id="ARBA00024867"/>
    </source>
</evidence>
<dbReference type="PROSITE" id="PS50110">
    <property type="entry name" value="RESPONSE_REGULATORY"/>
    <property type="match status" value="1"/>
</dbReference>
<dbReference type="SMART" id="SM00342">
    <property type="entry name" value="HTH_ARAC"/>
    <property type="match status" value="1"/>
</dbReference>
<dbReference type="InterPro" id="IPR001789">
    <property type="entry name" value="Sig_transdc_resp-reg_receiver"/>
</dbReference>
<keyword evidence="4 10" id="KW-0597">Phosphoprotein</keyword>
<accession>A0A374P0C6</accession>
<dbReference type="GO" id="GO:0000160">
    <property type="term" value="P:phosphorelay signal transduction system"/>
    <property type="evidence" value="ECO:0007669"/>
    <property type="project" value="UniProtKB-KW"/>
</dbReference>
<feature type="domain" description="Response regulatory" evidence="12">
    <location>
        <begin position="3"/>
        <end position="119"/>
    </location>
</feature>
<evidence type="ECO:0000256" key="6">
    <source>
        <dbReference type="ARBA" id="ARBA00023015"/>
    </source>
</evidence>
<dbReference type="InterPro" id="IPR018060">
    <property type="entry name" value="HTH_AraC"/>
</dbReference>
<keyword evidence="6" id="KW-0805">Transcription regulation</keyword>
<gene>
    <name evidence="13" type="ORF">DXD79_28430</name>
</gene>
<dbReference type="AlphaFoldDB" id="A0A374P0C6"/>
<dbReference type="GO" id="GO:0003700">
    <property type="term" value="F:DNA-binding transcription factor activity"/>
    <property type="evidence" value="ECO:0007669"/>
    <property type="project" value="InterPro"/>
</dbReference>
<comment type="subcellular location">
    <subcellularLocation>
        <location evidence="1">Cytoplasm</location>
    </subcellularLocation>
</comment>
<comment type="function">
    <text evidence="9">May play the central regulatory role in sporulation. It may be an element of the effector pathway responsible for the activation of sporulation genes in response to nutritional stress. Spo0A may act in concert with spo0H (a sigma factor) to control the expression of some genes that are critical to the sporulation process.</text>
</comment>
<dbReference type="Pfam" id="PF00072">
    <property type="entry name" value="Response_reg"/>
    <property type="match status" value="1"/>
</dbReference>
<dbReference type="Pfam" id="PF12833">
    <property type="entry name" value="HTH_18"/>
    <property type="match status" value="1"/>
</dbReference>
<comment type="caution">
    <text evidence="13">The sequence shown here is derived from an EMBL/GenBank/DDBJ whole genome shotgun (WGS) entry which is preliminary data.</text>
</comment>
<feature type="modified residue" description="4-aspartylphosphate" evidence="10">
    <location>
        <position position="55"/>
    </location>
</feature>
<keyword evidence="8" id="KW-0804">Transcription</keyword>
<evidence type="ECO:0000259" key="11">
    <source>
        <dbReference type="PROSITE" id="PS01124"/>
    </source>
</evidence>
<dbReference type="RefSeq" id="WP_002605452.1">
    <property type="nucleotide sequence ID" value="NZ_CACRUH010000080.1"/>
</dbReference>
<evidence type="ECO:0000256" key="2">
    <source>
        <dbReference type="ARBA" id="ARBA00018672"/>
    </source>
</evidence>
<dbReference type="PANTHER" id="PTHR42713">
    <property type="entry name" value="HISTIDINE KINASE-RELATED"/>
    <property type="match status" value="1"/>
</dbReference>
<evidence type="ECO:0000256" key="7">
    <source>
        <dbReference type="ARBA" id="ARBA00023125"/>
    </source>
</evidence>
<proteinExistence type="predicted"/>
<dbReference type="SMART" id="SM00448">
    <property type="entry name" value="REC"/>
    <property type="match status" value="1"/>
</dbReference>
<name>A0A374P0C6_9FIRM</name>
<keyword evidence="5" id="KW-0902">Two-component regulatory system</keyword>
<dbReference type="SUPFAM" id="SSF46689">
    <property type="entry name" value="Homeodomain-like"/>
    <property type="match status" value="2"/>
</dbReference>
<keyword evidence="7 13" id="KW-0238">DNA-binding</keyword>
<dbReference type="CDD" id="cd17536">
    <property type="entry name" value="REC_YesN-like"/>
    <property type="match status" value="1"/>
</dbReference>
<dbReference type="InterPro" id="IPR018062">
    <property type="entry name" value="HTH_AraC-typ_CS"/>
</dbReference>
<evidence type="ECO:0000313" key="14">
    <source>
        <dbReference type="Proteomes" id="UP000263014"/>
    </source>
</evidence>
<evidence type="ECO:0000313" key="13">
    <source>
        <dbReference type="EMBL" id="RGI96953.1"/>
    </source>
</evidence>
<evidence type="ECO:0000256" key="5">
    <source>
        <dbReference type="ARBA" id="ARBA00023012"/>
    </source>
</evidence>
<dbReference type="EMBL" id="QSON01000021">
    <property type="protein sequence ID" value="RGI96953.1"/>
    <property type="molecule type" value="Genomic_DNA"/>
</dbReference>
<dbReference type="GO" id="GO:0043565">
    <property type="term" value="F:sequence-specific DNA binding"/>
    <property type="evidence" value="ECO:0007669"/>
    <property type="project" value="InterPro"/>
</dbReference>
<evidence type="ECO:0000256" key="3">
    <source>
        <dbReference type="ARBA" id="ARBA00022490"/>
    </source>
</evidence>
<dbReference type="PROSITE" id="PS01124">
    <property type="entry name" value="HTH_ARAC_FAMILY_2"/>
    <property type="match status" value="1"/>
</dbReference>
<dbReference type="InterPro" id="IPR011006">
    <property type="entry name" value="CheY-like_superfamily"/>
</dbReference>